<evidence type="ECO:0000313" key="2">
    <source>
        <dbReference type="Proteomes" id="UP000177078"/>
    </source>
</evidence>
<organism evidence="1 2">
    <name type="scientific">Candidatus Wildermuthbacteria bacterium RIFCSPHIGHO2_12_FULL_40_12</name>
    <dbReference type="NCBI Taxonomy" id="1802457"/>
    <lineage>
        <taxon>Bacteria</taxon>
        <taxon>Candidatus Wildermuthiibacteriota</taxon>
    </lineage>
</organism>
<dbReference type="Proteomes" id="UP000177078">
    <property type="component" value="Unassembled WGS sequence"/>
</dbReference>
<dbReference type="Pfam" id="PF02686">
    <property type="entry name" value="GatC"/>
    <property type="match status" value="1"/>
</dbReference>
<dbReference type="AlphaFoldDB" id="A0A1G2RF68"/>
<dbReference type="GO" id="GO:0006450">
    <property type="term" value="P:regulation of translational fidelity"/>
    <property type="evidence" value="ECO:0007669"/>
    <property type="project" value="InterPro"/>
</dbReference>
<dbReference type="SUPFAM" id="SSF141000">
    <property type="entry name" value="Glu-tRNAGln amidotransferase C subunit"/>
    <property type="match status" value="1"/>
</dbReference>
<evidence type="ECO:0000313" key="1">
    <source>
        <dbReference type="EMBL" id="OHA71019.1"/>
    </source>
</evidence>
<reference evidence="1 2" key="1">
    <citation type="journal article" date="2016" name="Nat. Commun.">
        <title>Thousands of microbial genomes shed light on interconnected biogeochemical processes in an aquifer system.</title>
        <authorList>
            <person name="Anantharaman K."/>
            <person name="Brown C.T."/>
            <person name="Hug L.A."/>
            <person name="Sharon I."/>
            <person name="Castelle C.J."/>
            <person name="Probst A.J."/>
            <person name="Thomas B.C."/>
            <person name="Singh A."/>
            <person name="Wilkins M.J."/>
            <person name="Karaoz U."/>
            <person name="Brodie E.L."/>
            <person name="Williams K.H."/>
            <person name="Hubbard S.S."/>
            <person name="Banfield J.F."/>
        </authorList>
    </citation>
    <scope>NUCLEOTIDE SEQUENCE [LARGE SCALE GENOMIC DNA]</scope>
</reference>
<dbReference type="Gene3D" id="1.10.20.60">
    <property type="entry name" value="Glu-tRNAGln amidotransferase C subunit, N-terminal domain"/>
    <property type="match status" value="1"/>
</dbReference>
<dbReference type="EMBL" id="MHUC01000013">
    <property type="protein sequence ID" value="OHA71019.1"/>
    <property type="molecule type" value="Genomic_DNA"/>
</dbReference>
<dbReference type="InterPro" id="IPR003837">
    <property type="entry name" value="GatC"/>
</dbReference>
<protein>
    <recommendedName>
        <fullName evidence="3">Aspartyl/glutamyl-tRNA(Asn/Gln) amidotransferase subunit C</fullName>
    </recommendedName>
</protein>
<name>A0A1G2RF68_9BACT</name>
<sequence length="95" mass="10690">MISEKDVNHIAGLARLGLTSSEVKKFQKDLSSILGYIEKLKKANVKTVRNIDQSPSLKNVMRDDVAVKQSEDVTNKIIGLMPDTKERFLKVKSIF</sequence>
<proteinExistence type="predicted"/>
<evidence type="ECO:0008006" key="3">
    <source>
        <dbReference type="Google" id="ProtNLM"/>
    </source>
</evidence>
<dbReference type="STRING" id="1802457.A3F15_00615"/>
<dbReference type="NCBIfam" id="TIGR00135">
    <property type="entry name" value="gatC"/>
    <property type="match status" value="1"/>
</dbReference>
<dbReference type="InterPro" id="IPR036113">
    <property type="entry name" value="Asp/Glu-ADT_sf_sub_c"/>
</dbReference>
<gene>
    <name evidence="1" type="ORF">A3F15_00615</name>
</gene>
<accession>A0A1G2RF68</accession>
<comment type="caution">
    <text evidence="1">The sequence shown here is derived from an EMBL/GenBank/DDBJ whole genome shotgun (WGS) entry which is preliminary data.</text>
</comment>